<feature type="region of interest" description="Disordered" evidence="8">
    <location>
        <begin position="29"/>
        <end position="50"/>
    </location>
</feature>
<name>G0UBH8_TRYVY</name>
<dbReference type="InterPro" id="IPR039859">
    <property type="entry name" value="PFA4/ZDH16/20/ERF2-like"/>
</dbReference>
<organism evidence="10">
    <name type="scientific">Trypanosoma vivax (strain Y486)</name>
    <dbReference type="NCBI Taxonomy" id="1055687"/>
    <lineage>
        <taxon>Eukaryota</taxon>
        <taxon>Discoba</taxon>
        <taxon>Euglenozoa</taxon>
        <taxon>Kinetoplastea</taxon>
        <taxon>Metakinetoplastina</taxon>
        <taxon>Trypanosomatida</taxon>
        <taxon>Trypanosomatidae</taxon>
        <taxon>Trypanosoma</taxon>
        <taxon>Duttonella</taxon>
    </lineage>
</organism>
<evidence type="ECO:0000256" key="2">
    <source>
        <dbReference type="ARBA" id="ARBA00022679"/>
    </source>
</evidence>
<evidence type="ECO:0000256" key="8">
    <source>
        <dbReference type="SAM" id="MobiDB-lite"/>
    </source>
</evidence>
<keyword evidence="4 7" id="KW-1133">Transmembrane helix</keyword>
<dbReference type="GO" id="GO:0016020">
    <property type="term" value="C:membrane"/>
    <property type="evidence" value="ECO:0007669"/>
    <property type="project" value="UniProtKB-SubCell"/>
</dbReference>
<gene>
    <name evidence="10" type="ORF">TVY486_1106580</name>
</gene>
<comment type="subcellular location">
    <subcellularLocation>
        <location evidence="1">Membrane</location>
        <topology evidence="1">Multi-pass membrane protein</topology>
    </subcellularLocation>
</comment>
<evidence type="ECO:0000256" key="7">
    <source>
        <dbReference type="RuleBase" id="RU079119"/>
    </source>
</evidence>
<dbReference type="PROSITE" id="PS50216">
    <property type="entry name" value="DHHC"/>
    <property type="match status" value="1"/>
</dbReference>
<dbReference type="EMBL" id="HE573027">
    <property type="protein sequence ID" value="CCC53174.1"/>
    <property type="molecule type" value="Genomic_DNA"/>
</dbReference>
<evidence type="ECO:0000256" key="4">
    <source>
        <dbReference type="ARBA" id="ARBA00022989"/>
    </source>
</evidence>
<feature type="transmembrane region" description="Helical" evidence="7">
    <location>
        <begin position="522"/>
        <end position="545"/>
    </location>
</feature>
<feature type="transmembrane region" description="Helical" evidence="7">
    <location>
        <begin position="489"/>
        <end position="516"/>
    </location>
</feature>
<keyword evidence="3 7" id="KW-0812">Transmembrane</keyword>
<dbReference type="GO" id="GO:0019706">
    <property type="term" value="F:protein-cysteine S-palmitoyltransferase activity"/>
    <property type="evidence" value="ECO:0007669"/>
    <property type="project" value="UniProtKB-EC"/>
</dbReference>
<dbReference type="EC" id="2.3.1.225" evidence="7"/>
<accession>G0UBH8</accession>
<protein>
    <recommendedName>
        <fullName evidence="7">Palmitoyltransferase</fullName>
        <ecNumber evidence="7">2.3.1.225</ecNumber>
    </recommendedName>
</protein>
<feature type="compositionally biased region" description="Polar residues" evidence="8">
    <location>
        <begin position="313"/>
        <end position="329"/>
    </location>
</feature>
<feature type="non-terminal residue" evidence="10">
    <location>
        <position position="573"/>
    </location>
</feature>
<dbReference type="PANTHER" id="PTHR22883">
    <property type="entry name" value="ZINC FINGER DHHC DOMAIN CONTAINING PROTEIN"/>
    <property type="match status" value="1"/>
</dbReference>
<feature type="domain" description="Palmitoyltransferase DHHC" evidence="9">
    <location>
        <begin position="442"/>
        <end position="566"/>
    </location>
</feature>
<dbReference type="Pfam" id="PF01529">
    <property type="entry name" value="DHHC"/>
    <property type="match status" value="1"/>
</dbReference>
<evidence type="ECO:0000256" key="5">
    <source>
        <dbReference type="ARBA" id="ARBA00023136"/>
    </source>
</evidence>
<dbReference type="InterPro" id="IPR001594">
    <property type="entry name" value="Palmitoyltrfase_DHHC"/>
</dbReference>
<evidence type="ECO:0000256" key="6">
    <source>
        <dbReference type="ARBA" id="ARBA00023315"/>
    </source>
</evidence>
<comment type="catalytic activity">
    <reaction evidence="7">
        <text>L-cysteinyl-[protein] + hexadecanoyl-CoA = S-hexadecanoyl-L-cysteinyl-[protein] + CoA</text>
        <dbReference type="Rhea" id="RHEA:36683"/>
        <dbReference type="Rhea" id="RHEA-COMP:10131"/>
        <dbReference type="Rhea" id="RHEA-COMP:11032"/>
        <dbReference type="ChEBI" id="CHEBI:29950"/>
        <dbReference type="ChEBI" id="CHEBI:57287"/>
        <dbReference type="ChEBI" id="CHEBI:57379"/>
        <dbReference type="ChEBI" id="CHEBI:74151"/>
        <dbReference type="EC" id="2.3.1.225"/>
    </reaction>
</comment>
<evidence type="ECO:0000313" key="10">
    <source>
        <dbReference type="EMBL" id="CCC53174.1"/>
    </source>
</evidence>
<keyword evidence="6 7" id="KW-0012">Acyltransferase</keyword>
<feature type="region of interest" description="Disordered" evidence="8">
    <location>
        <begin position="79"/>
        <end position="125"/>
    </location>
</feature>
<feature type="region of interest" description="Disordered" evidence="8">
    <location>
        <begin position="312"/>
        <end position="335"/>
    </location>
</feature>
<sequence length="573" mass="61203">MQVEQGSLNGRVHVVKDPSAELGLEGILEAGQDGRPGSRPGHCEPEALAGADVEPFVFGGKDGSTRRRRIKHGFYSDRRSKGLADKGANGDVDSAVAESDASYSAERDGARTSRDSADEGRLGYRGKGLDGRRCDDLDSAGLHQMAVGGGGVSISGPNTLLCCRSTGMDGVGAVHLPKNLDTGSGDGFMETLRHGFPSGNAAPGAIQQAAAKAQGGISLTDDRATSTDGASSVAPEGESTSLGGDGVRQSFGGALLQRAMVGARDNQQEKGTAEAQIHVQPLPESVLELQVGSYDSTITDAVGAQWSELDGSQVDSQPGDSMDQSSITVGSLRHGPRDPPPCASCCVDRSDVNGWQYNPPRRHAFQRPMHALQISALSVIVISVFLFFSAIVPAYILLYRFGGFSECLGEVVALSVLLGVFIIPACCLMFIIAFRENGDISNEGEPCAFCRRRTHTDSRHCKACNKCITGFDHHCKWLNMCIGSKNYKLFIAFLFTVLCSVLVALTSGSVLLFRWWEQLGQFALYFRGGSVVLCLMMLVTAPPVIHLLGFHAMLKYNGITTFEYIMGKRRPAQ</sequence>
<dbReference type="VEuPathDB" id="TriTrypDB:TvY486_1106580"/>
<evidence type="ECO:0000256" key="3">
    <source>
        <dbReference type="ARBA" id="ARBA00022692"/>
    </source>
</evidence>
<keyword evidence="5 7" id="KW-0472">Membrane</keyword>
<dbReference type="GO" id="GO:0006612">
    <property type="term" value="P:protein targeting to membrane"/>
    <property type="evidence" value="ECO:0007669"/>
    <property type="project" value="TreeGrafter"/>
</dbReference>
<proteinExistence type="inferred from homology"/>
<comment type="domain">
    <text evidence="7">The DHHC domain is required for palmitoyltransferase activity.</text>
</comment>
<dbReference type="GO" id="GO:0005794">
    <property type="term" value="C:Golgi apparatus"/>
    <property type="evidence" value="ECO:0007669"/>
    <property type="project" value="TreeGrafter"/>
</dbReference>
<keyword evidence="2 7" id="KW-0808">Transferase</keyword>
<comment type="similarity">
    <text evidence="7">Belongs to the DHHC palmitoyltransferase family.</text>
</comment>
<dbReference type="PANTHER" id="PTHR22883:SF448">
    <property type="entry name" value="PALMITOYLTRANSFERASE"/>
    <property type="match status" value="1"/>
</dbReference>
<evidence type="ECO:0000259" key="9">
    <source>
        <dbReference type="Pfam" id="PF01529"/>
    </source>
</evidence>
<dbReference type="GO" id="GO:0005783">
    <property type="term" value="C:endoplasmic reticulum"/>
    <property type="evidence" value="ECO:0007669"/>
    <property type="project" value="TreeGrafter"/>
</dbReference>
<reference evidence="10" key="1">
    <citation type="journal article" date="2012" name="Proc. Natl. Acad. Sci. U.S.A.">
        <title>Antigenic diversity is generated by distinct evolutionary mechanisms in African trypanosome species.</title>
        <authorList>
            <person name="Jackson A.P."/>
            <person name="Berry A."/>
            <person name="Aslett M."/>
            <person name="Allison H.C."/>
            <person name="Burton P."/>
            <person name="Vavrova-Anderson J."/>
            <person name="Brown R."/>
            <person name="Browne H."/>
            <person name="Corton N."/>
            <person name="Hauser H."/>
            <person name="Gamble J."/>
            <person name="Gilderthorp R."/>
            <person name="Marcello L."/>
            <person name="McQuillan J."/>
            <person name="Otto T.D."/>
            <person name="Quail M.A."/>
            <person name="Sanders M.J."/>
            <person name="van Tonder A."/>
            <person name="Ginger M.L."/>
            <person name="Field M.C."/>
            <person name="Barry J.D."/>
            <person name="Hertz-Fowler C."/>
            <person name="Berriman M."/>
        </authorList>
    </citation>
    <scope>NUCLEOTIDE SEQUENCE</scope>
    <source>
        <strain evidence="10">Y486</strain>
    </source>
</reference>
<evidence type="ECO:0000256" key="1">
    <source>
        <dbReference type="ARBA" id="ARBA00004141"/>
    </source>
</evidence>
<dbReference type="AlphaFoldDB" id="G0UBH8"/>
<feature type="transmembrane region" description="Helical" evidence="7">
    <location>
        <begin position="411"/>
        <end position="434"/>
    </location>
</feature>
<feature type="compositionally biased region" description="Basic and acidic residues" evidence="8">
    <location>
        <begin position="105"/>
        <end position="125"/>
    </location>
</feature>
<feature type="region of interest" description="Disordered" evidence="8">
    <location>
        <begin position="218"/>
        <end position="249"/>
    </location>
</feature>
<feature type="transmembrane region" description="Helical" evidence="7">
    <location>
        <begin position="371"/>
        <end position="399"/>
    </location>
</feature>